<dbReference type="InterPro" id="IPR013587">
    <property type="entry name" value="Nitrate/nitrite_sensing"/>
</dbReference>
<dbReference type="PANTHER" id="PTHR45436:SF5">
    <property type="entry name" value="SENSOR HISTIDINE KINASE TRCS"/>
    <property type="match status" value="1"/>
</dbReference>
<feature type="region of interest" description="Disordered" evidence="6">
    <location>
        <begin position="861"/>
        <end position="1110"/>
    </location>
</feature>
<dbReference type="InterPro" id="IPR036890">
    <property type="entry name" value="HATPase_C_sf"/>
</dbReference>
<name>A0A2T0M344_9PSEU</name>
<keyword evidence="7" id="KW-0812">Transmembrane</keyword>
<feature type="compositionally biased region" description="Basic and acidic residues" evidence="6">
    <location>
        <begin position="760"/>
        <end position="777"/>
    </location>
</feature>
<comment type="catalytic activity">
    <reaction evidence="1">
        <text>ATP + protein L-histidine = ADP + protein N-phospho-L-histidine.</text>
        <dbReference type="EC" id="2.7.13.3"/>
    </reaction>
</comment>
<keyword evidence="10" id="KW-1185">Reference proteome</keyword>
<feature type="compositionally biased region" description="Polar residues" evidence="6">
    <location>
        <begin position="1028"/>
        <end position="1041"/>
    </location>
</feature>
<dbReference type="GO" id="GO:0000160">
    <property type="term" value="P:phosphorelay signal transduction system"/>
    <property type="evidence" value="ECO:0007669"/>
    <property type="project" value="TreeGrafter"/>
</dbReference>
<dbReference type="Gene3D" id="6.10.340.10">
    <property type="match status" value="1"/>
</dbReference>
<evidence type="ECO:0000256" key="7">
    <source>
        <dbReference type="SAM" id="Phobius"/>
    </source>
</evidence>
<feature type="compositionally biased region" description="Basic and acidic residues" evidence="6">
    <location>
        <begin position="1067"/>
        <end position="1080"/>
    </location>
</feature>
<keyword evidence="7" id="KW-1133">Transmembrane helix</keyword>
<feature type="transmembrane region" description="Helical" evidence="7">
    <location>
        <begin position="332"/>
        <end position="353"/>
    </location>
</feature>
<proteinExistence type="predicted"/>
<dbReference type="InterPro" id="IPR050428">
    <property type="entry name" value="TCS_sensor_his_kinase"/>
</dbReference>
<keyword evidence="5 9" id="KW-0418">Kinase</keyword>
<dbReference type="InterPro" id="IPR003594">
    <property type="entry name" value="HATPase_dom"/>
</dbReference>
<evidence type="ECO:0000256" key="5">
    <source>
        <dbReference type="ARBA" id="ARBA00022777"/>
    </source>
</evidence>
<organism evidence="9 10">
    <name type="scientific">Prauserella shujinwangii</name>
    <dbReference type="NCBI Taxonomy" id="1453103"/>
    <lineage>
        <taxon>Bacteria</taxon>
        <taxon>Bacillati</taxon>
        <taxon>Actinomycetota</taxon>
        <taxon>Actinomycetes</taxon>
        <taxon>Pseudonocardiales</taxon>
        <taxon>Pseudonocardiaceae</taxon>
        <taxon>Prauserella</taxon>
    </lineage>
</organism>
<dbReference type="GO" id="GO:0004673">
    <property type="term" value="F:protein histidine kinase activity"/>
    <property type="evidence" value="ECO:0007669"/>
    <property type="project" value="UniProtKB-EC"/>
</dbReference>
<dbReference type="EMBL" id="PVNH01000001">
    <property type="protein sequence ID" value="PRX51181.1"/>
    <property type="molecule type" value="Genomic_DNA"/>
</dbReference>
<dbReference type="OrthoDB" id="3502710at2"/>
<protein>
    <recommendedName>
        <fullName evidence="2">histidine kinase</fullName>
        <ecNumber evidence="2">2.7.13.3</ecNumber>
    </recommendedName>
</protein>
<evidence type="ECO:0000256" key="2">
    <source>
        <dbReference type="ARBA" id="ARBA00012438"/>
    </source>
</evidence>
<dbReference type="Gene3D" id="3.30.565.10">
    <property type="entry name" value="Histidine kinase-like ATPase, C-terminal domain"/>
    <property type="match status" value="1"/>
</dbReference>
<dbReference type="GO" id="GO:0005886">
    <property type="term" value="C:plasma membrane"/>
    <property type="evidence" value="ECO:0007669"/>
    <property type="project" value="TreeGrafter"/>
</dbReference>
<sequence>MPVGKLLGQQPPKPSKWRALVQWRDWSLPVKLSAVTVVPIIIALVLGAITLTSQVSRSDRYERIDRLVTLNESVRTLLDGLQRERARTTELLTDGLGGDDRELNGIRADVDRATGPVTDAAKRAAELQPGIAGAGDEVAERLGGLAELRTSVAEGRLDPVEAATGYTAITSALLGLDTALTAGIGDDELGGTAGALHNLLVAREAVSVEQALVGYGVARGGLAPSELNEIRTQEVRFGDRIEEFRTTASEDQRAAFEAAVPGEPFDTRQRIVGNILAEQGTGGGSALRATSARQWADASGAVRTGLGQVADQLGGTLTARSAELAENASTGAGLLAVLLFAALVLAAFVVFVITRQLLRSLRLLRSSALEVAQSELPSAVRNIQEGRSQSTDIRPVPIDTAEEIGEVARAFDAVHSEALRLAVEQAAMRTGYASVFVNLSRRSQSLVQRQLQLIERLERDEEDADQLATLFQLDHLATRMRRNNENLMVLSGAEPGRRSGQPVSATDVLRAAVSEIEQYQRVVVRTPPQVRIVGYAASDLMRLVAELLDNATAFSAPETQVTVVTRAGDDGSLSIDILDKGIGMNEAEVAEANARLSEAASIDLATSRRMGLFVVGRLAGRHGFGVSLHGGRDIVGVRATVTVPAELVMSQQGQDRPQAQAAPAERGDQGAQPRLPVNGAARQAALPTGTTQSEVERRLAPPPTDQEISGTALFSPIDRDEASPPRAPQQAQQTPRAPQAQQPPQVPAQGAAGRTGQPAADERDTESLGRGTAEARDQQGPAAEQGERVNGSRVPPRSAPPDRTDSGELPAGKELFEANSTAVSDWWSAATTASDAERKAAVDNAETTPIFDEMLSAWFRSVTDPDNDPPERAKDRDVKNPWDFAVDESWRTVQEVSRTSPSDYTEAGLPRRRRGEKLLPGSAAPGTGGGEQAERTPGTGTEQPQRDPADVRGRLSSFQQGVSRGRRQSRSEPARAAGSERADAQQGTASGLPQRQPKRQGHDGSAAESGAPAGGPGWAFPPDDRWQAVQSVTEPAPTSFTPAGLPRRRRGERLLPGSANSQATAENRPRSERDPADVRGRLSSFQQGVRRGRHRTAQASEGNQEKVEGE</sequence>
<dbReference type="PANTHER" id="PTHR45436">
    <property type="entry name" value="SENSOR HISTIDINE KINASE YKOH"/>
    <property type="match status" value="1"/>
</dbReference>
<dbReference type="AlphaFoldDB" id="A0A2T0M344"/>
<evidence type="ECO:0000313" key="9">
    <source>
        <dbReference type="EMBL" id="PRX51181.1"/>
    </source>
</evidence>
<feature type="compositionally biased region" description="Basic and acidic residues" evidence="6">
    <location>
        <begin position="944"/>
        <end position="953"/>
    </location>
</feature>
<dbReference type="SUPFAM" id="SSF55874">
    <property type="entry name" value="ATPase domain of HSP90 chaperone/DNA topoisomerase II/histidine kinase"/>
    <property type="match status" value="1"/>
</dbReference>
<feature type="compositionally biased region" description="Basic and acidic residues" evidence="6">
    <location>
        <begin position="869"/>
        <end position="880"/>
    </location>
</feature>
<feature type="region of interest" description="Disordered" evidence="6">
    <location>
        <begin position="649"/>
        <end position="822"/>
    </location>
</feature>
<comment type="caution">
    <text evidence="9">The sequence shown here is derived from an EMBL/GenBank/DDBJ whole genome shotgun (WGS) entry which is preliminary data.</text>
</comment>
<feature type="transmembrane region" description="Helical" evidence="7">
    <location>
        <begin position="32"/>
        <end position="53"/>
    </location>
</feature>
<feature type="compositionally biased region" description="Polar residues" evidence="6">
    <location>
        <begin position="891"/>
        <end position="903"/>
    </location>
</feature>
<evidence type="ECO:0000256" key="6">
    <source>
        <dbReference type="SAM" id="MobiDB-lite"/>
    </source>
</evidence>
<evidence type="ECO:0000256" key="3">
    <source>
        <dbReference type="ARBA" id="ARBA00022553"/>
    </source>
</evidence>
<dbReference type="EC" id="2.7.13.3" evidence="2"/>
<reference evidence="9 10" key="1">
    <citation type="submission" date="2018-03" db="EMBL/GenBank/DDBJ databases">
        <title>Genomic Encyclopedia of Type Strains, Phase III (KMG-III): the genomes of soil and plant-associated and newly described type strains.</title>
        <authorList>
            <person name="Whitman W."/>
        </authorList>
    </citation>
    <scope>NUCLEOTIDE SEQUENCE [LARGE SCALE GENOMIC DNA]</scope>
    <source>
        <strain evidence="9 10">CGMCC 4.7125</strain>
    </source>
</reference>
<evidence type="ECO:0000256" key="4">
    <source>
        <dbReference type="ARBA" id="ARBA00022679"/>
    </source>
</evidence>
<dbReference type="Pfam" id="PF08376">
    <property type="entry name" value="NIT"/>
    <property type="match status" value="1"/>
</dbReference>
<gene>
    <name evidence="9" type="ORF">B0I33_101334</name>
</gene>
<dbReference type="Proteomes" id="UP000238362">
    <property type="component" value="Unassembled WGS sequence"/>
</dbReference>
<feature type="domain" description="Histidine kinase/HSP90-like ATPase" evidence="8">
    <location>
        <begin position="535"/>
        <end position="647"/>
    </location>
</feature>
<keyword evidence="4" id="KW-0808">Transferase</keyword>
<feature type="compositionally biased region" description="Basic and acidic residues" evidence="6">
    <location>
        <begin position="969"/>
        <end position="983"/>
    </location>
</feature>
<keyword evidence="7" id="KW-0472">Membrane</keyword>
<keyword evidence="3" id="KW-0597">Phosphoprotein</keyword>
<accession>A0A2T0M344</accession>
<dbReference type="RefSeq" id="WP_106176685.1">
    <property type="nucleotide sequence ID" value="NZ_PVNH01000001.1"/>
</dbReference>
<dbReference type="SMART" id="SM00387">
    <property type="entry name" value="HATPase_c"/>
    <property type="match status" value="1"/>
</dbReference>
<evidence type="ECO:0000256" key="1">
    <source>
        <dbReference type="ARBA" id="ARBA00000085"/>
    </source>
</evidence>
<evidence type="ECO:0000313" key="10">
    <source>
        <dbReference type="Proteomes" id="UP000238362"/>
    </source>
</evidence>
<evidence type="ECO:0000259" key="8">
    <source>
        <dbReference type="SMART" id="SM00387"/>
    </source>
</evidence>
<feature type="compositionally biased region" description="Low complexity" evidence="6">
    <location>
        <begin position="728"/>
        <end position="752"/>
    </location>
</feature>
<dbReference type="Pfam" id="PF02518">
    <property type="entry name" value="HATPase_c"/>
    <property type="match status" value="1"/>
</dbReference>